<gene>
    <name evidence="1" type="ORF">M409DRAFT_66693</name>
</gene>
<accession>A0A6A6CLA0</accession>
<dbReference type="GO" id="GO:0030638">
    <property type="term" value="P:polyketide metabolic process"/>
    <property type="evidence" value="ECO:0007669"/>
    <property type="project" value="InterPro"/>
</dbReference>
<dbReference type="GeneID" id="54570321"/>
<organism evidence="1 2">
    <name type="scientific">Zasmidium cellare ATCC 36951</name>
    <dbReference type="NCBI Taxonomy" id="1080233"/>
    <lineage>
        <taxon>Eukaryota</taxon>
        <taxon>Fungi</taxon>
        <taxon>Dikarya</taxon>
        <taxon>Ascomycota</taxon>
        <taxon>Pezizomycotina</taxon>
        <taxon>Dothideomycetes</taxon>
        <taxon>Dothideomycetidae</taxon>
        <taxon>Mycosphaerellales</taxon>
        <taxon>Mycosphaerellaceae</taxon>
        <taxon>Zasmidium</taxon>
    </lineage>
</organism>
<dbReference type="EMBL" id="ML993597">
    <property type="protein sequence ID" value="KAF2166196.1"/>
    <property type="molecule type" value="Genomic_DNA"/>
</dbReference>
<dbReference type="OrthoDB" id="5440at2759"/>
<dbReference type="InterPro" id="IPR032710">
    <property type="entry name" value="NTF2-like_dom_sf"/>
</dbReference>
<evidence type="ECO:0008006" key="3">
    <source>
        <dbReference type="Google" id="ProtNLM"/>
    </source>
</evidence>
<dbReference type="Gene3D" id="3.10.450.50">
    <property type="match status" value="1"/>
</dbReference>
<dbReference type="InterPro" id="IPR009959">
    <property type="entry name" value="Cyclase_SnoaL-like"/>
</dbReference>
<protein>
    <recommendedName>
        <fullName evidence="3">SnoaL-like domain-containing protein</fullName>
    </recommendedName>
</protein>
<dbReference type="RefSeq" id="XP_033667085.1">
    <property type="nucleotide sequence ID" value="XM_033817049.1"/>
</dbReference>
<name>A0A6A6CLA0_ZASCE</name>
<sequence>MSAFNTPWFNSQDRSFFNVLNKSKIAHVILAAETDDFDEETTQKWQDEGFHAVYVPMLKGGNDFIKRLHTVGDNFGVSEQYAIVAYGDAAHLALEAHTKPNHPKLVAIVAYYPSAIPSVHTKYPASVQVLVHLAGNEIGVHKHPEVLGIQGKQKTVRKRIDPGVGFGECLKLGFRAYTYSGVKSGFAEQDLEEYDPVADGVAFTRSIACVRKGFRVENDVEMMRDHHVRYLHSGQQDKAVKQTRPYAHVIHTPTLTGGVGLEDITDFYENFFTPIPRQTNVQIRLLSRTVGTDRVVDELYVALTHTIEIPWLLPGVPPTNKRIEVAIVSVFHVRGEKLESEHVYWDQASVLVQTGMLDPKVVPDALKKKGVKQLPVVGAEGARAIKRGSSQKMNDLIPDW</sequence>
<evidence type="ECO:0000313" key="1">
    <source>
        <dbReference type="EMBL" id="KAF2166196.1"/>
    </source>
</evidence>
<proteinExistence type="predicted"/>
<reference evidence="1" key="1">
    <citation type="journal article" date="2020" name="Stud. Mycol.">
        <title>101 Dothideomycetes genomes: a test case for predicting lifestyles and emergence of pathogens.</title>
        <authorList>
            <person name="Haridas S."/>
            <person name="Albert R."/>
            <person name="Binder M."/>
            <person name="Bloem J."/>
            <person name="Labutti K."/>
            <person name="Salamov A."/>
            <person name="Andreopoulos B."/>
            <person name="Baker S."/>
            <person name="Barry K."/>
            <person name="Bills G."/>
            <person name="Bluhm B."/>
            <person name="Cannon C."/>
            <person name="Castanera R."/>
            <person name="Culley D."/>
            <person name="Daum C."/>
            <person name="Ezra D."/>
            <person name="Gonzalez J."/>
            <person name="Henrissat B."/>
            <person name="Kuo A."/>
            <person name="Liang C."/>
            <person name="Lipzen A."/>
            <person name="Lutzoni F."/>
            <person name="Magnuson J."/>
            <person name="Mondo S."/>
            <person name="Nolan M."/>
            <person name="Ohm R."/>
            <person name="Pangilinan J."/>
            <person name="Park H.-J."/>
            <person name="Ramirez L."/>
            <person name="Alfaro M."/>
            <person name="Sun H."/>
            <person name="Tritt A."/>
            <person name="Yoshinaga Y."/>
            <person name="Zwiers L.-H."/>
            <person name="Turgeon B."/>
            <person name="Goodwin S."/>
            <person name="Spatafora J."/>
            <person name="Crous P."/>
            <person name="Grigoriev I."/>
        </authorList>
    </citation>
    <scope>NUCLEOTIDE SEQUENCE</scope>
    <source>
        <strain evidence="1">ATCC 36951</strain>
    </source>
</reference>
<dbReference type="Proteomes" id="UP000799537">
    <property type="component" value="Unassembled WGS sequence"/>
</dbReference>
<dbReference type="SUPFAM" id="SSF54427">
    <property type="entry name" value="NTF2-like"/>
    <property type="match status" value="1"/>
</dbReference>
<keyword evidence="2" id="KW-1185">Reference proteome</keyword>
<dbReference type="PANTHER" id="PTHR38436:SF3">
    <property type="entry name" value="CARBOXYMETHYLENEBUTENOLIDASE-RELATED"/>
    <property type="match status" value="1"/>
</dbReference>
<dbReference type="PANTHER" id="PTHR38436">
    <property type="entry name" value="POLYKETIDE CYCLASE SNOAL-LIKE DOMAIN"/>
    <property type="match status" value="1"/>
</dbReference>
<evidence type="ECO:0000313" key="2">
    <source>
        <dbReference type="Proteomes" id="UP000799537"/>
    </source>
</evidence>
<dbReference type="AlphaFoldDB" id="A0A6A6CLA0"/>